<keyword evidence="8" id="KW-0472">Membrane</keyword>
<evidence type="ECO:0000313" key="11">
    <source>
        <dbReference type="Proteomes" id="UP000801492"/>
    </source>
</evidence>
<sequence>MARFIAQIIIAGTQVVGRAFARALKQEMAASQEAARRLGNSRARSQQIGNLKMGLSLEEAKQILNVSNITREEIKKQYDFLFKNNEREKGGTFYIQSKIVRAKERLEHELDQSEAKEQQTEETSKS</sequence>
<dbReference type="InterPro" id="IPR036869">
    <property type="entry name" value="J_dom_sf"/>
</dbReference>
<dbReference type="OrthoDB" id="10262892at2759"/>
<dbReference type="Proteomes" id="UP000801492">
    <property type="component" value="Unassembled WGS sequence"/>
</dbReference>
<dbReference type="GO" id="GO:0030150">
    <property type="term" value="P:protein import into mitochondrial matrix"/>
    <property type="evidence" value="ECO:0007669"/>
    <property type="project" value="InterPro"/>
</dbReference>
<keyword evidence="11" id="KW-1185">Reference proteome</keyword>
<evidence type="ECO:0000256" key="8">
    <source>
        <dbReference type="ARBA" id="ARBA00023136"/>
    </source>
</evidence>
<comment type="caution">
    <text evidence="10">The sequence shown here is derived from an EMBL/GenBank/DDBJ whole genome shotgun (WGS) entry which is preliminary data.</text>
</comment>
<evidence type="ECO:0000256" key="4">
    <source>
        <dbReference type="ARBA" id="ARBA00022792"/>
    </source>
</evidence>
<feature type="region of interest" description="Disordered" evidence="9">
    <location>
        <begin position="106"/>
        <end position="126"/>
    </location>
</feature>
<dbReference type="PANTHER" id="PTHR12388:SF0">
    <property type="entry name" value="MITOCHONDRIAL IMPORT INNER MEMBRANE TRANSLOCASE SUBUNIT TIM16"/>
    <property type="match status" value="1"/>
</dbReference>
<proteinExistence type="inferred from homology"/>
<evidence type="ECO:0000256" key="2">
    <source>
        <dbReference type="ARBA" id="ARBA00008817"/>
    </source>
</evidence>
<evidence type="ECO:0000256" key="1">
    <source>
        <dbReference type="ARBA" id="ARBA00004443"/>
    </source>
</evidence>
<keyword evidence="5" id="KW-0653">Protein transport</keyword>
<gene>
    <name evidence="10" type="ORF">ILUMI_05379</name>
</gene>
<evidence type="ECO:0000256" key="6">
    <source>
        <dbReference type="ARBA" id="ARBA00023010"/>
    </source>
</evidence>
<dbReference type="FunFam" id="1.10.287.110:FF:000006">
    <property type="entry name" value="Import inner membrane translocase subunit TIM16"/>
    <property type="match status" value="1"/>
</dbReference>
<organism evidence="10 11">
    <name type="scientific">Ignelater luminosus</name>
    <name type="common">Cucubano</name>
    <name type="synonym">Pyrophorus luminosus</name>
    <dbReference type="NCBI Taxonomy" id="2038154"/>
    <lineage>
        <taxon>Eukaryota</taxon>
        <taxon>Metazoa</taxon>
        <taxon>Ecdysozoa</taxon>
        <taxon>Arthropoda</taxon>
        <taxon>Hexapoda</taxon>
        <taxon>Insecta</taxon>
        <taxon>Pterygota</taxon>
        <taxon>Neoptera</taxon>
        <taxon>Endopterygota</taxon>
        <taxon>Coleoptera</taxon>
        <taxon>Polyphaga</taxon>
        <taxon>Elateriformia</taxon>
        <taxon>Elateroidea</taxon>
        <taxon>Elateridae</taxon>
        <taxon>Agrypninae</taxon>
        <taxon>Pyrophorini</taxon>
        <taxon>Ignelater</taxon>
    </lineage>
</organism>
<reference evidence="10" key="1">
    <citation type="submission" date="2019-08" db="EMBL/GenBank/DDBJ databases">
        <title>The genome of the North American firefly Photinus pyralis.</title>
        <authorList>
            <consortium name="Photinus pyralis genome working group"/>
            <person name="Fallon T.R."/>
            <person name="Sander Lower S.E."/>
            <person name="Weng J.-K."/>
        </authorList>
    </citation>
    <scope>NUCLEOTIDE SEQUENCE</scope>
    <source>
        <strain evidence="10">TRF0915ILg1</strain>
        <tissue evidence="10">Whole body</tissue>
    </source>
</reference>
<dbReference type="GO" id="GO:0005744">
    <property type="term" value="C:TIM23 mitochondrial import inner membrane translocase complex"/>
    <property type="evidence" value="ECO:0007669"/>
    <property type="project" value="InterPro"/>
</dbReference>
<evidence type="ECO:0000256" key="5">
    <source>
        <dbReference type="ARBA" id="ARBA00022927"/>
    </source>
</evidence>
<keyword evidence="4" id="KW-0999">Mitochondrion inner membrane</keyword>
<name>A0A8K0GDN3_IGNLU</name>
<evidence type="ECO:0000256" key="7">
    <source>
        <dbReference type="ARBA" id="ARBA00023128"/>
    </source>
</evidence>
<keyword evidence="3" id="KW-0813">Transport</keyword>
<protein>
    <submittedName>
        <fullName evidence="10">Uncharacterized protein</fullName>
    </submittedName>
</protein>
<evidence type="ECO:0000256" key="3">
    <source>
        <dbReference type="ARBA" id="ARBA00022448"/>
    </source>
</evidence>
<dbReference type="AlphaFoldDB" id="A0A8K0GDN3"/>
<keyword evidence="7" id="KW-0496">Mitochondrion</keyword>
<dbReference type="Pfam" id="PF03656">
    <property type="entry name" value="Pam16"/>
    <property type="match status" value="1"/>
</dbReference>
<dbReference type="PANTHER" id="PTHR12388">
    <property type="entry name" value="MITOCHONDRIA ASSOCIATED GRANULOCYTE MACROPHAGE CSF SIGNALING MOLECULE"/>
    <property type="match status" value="1"/>
</dbReference>
<comment type="similarity">
    <text evidence="2">Belongs to the TIM16/PAM16 family.</text>
</comment>
<accession>A0A8K0GDN3</accession>
<evidence type="ECO:0000313" key="10">
    <source>
        <dbReference type="EMBL" id="KAF2900840.1"/>
    </source>
</evidence>
<dbReference type="InterPro" id="IPR005341">
    <property type="entry name" value="Tim16"/>
</dbReference>
<evidence type="ECO:0000256" key="9">
    <source>
        <dbReference type="SAM" id="MobiDB-lite"/>
    </source>
</evidence>
<dbReference type="EMBL" id="VTPC01001983">
    <property type="protein sequence ID" value="KAF2900840.1"/>
    <property type="molecule type" value="Genomic_DNA"/>
</dbReference>
<keyword evidence="6" id="KW-0811">Translocation</keyword>
<comment type="subcellular location">
    <subcellularLocation>
        <location evidence="1">Mitochondrion inner membrane</location>
        <topology evidence="1">Peripheral membrane protein</topology>
        <orientation evidence="1">Matrix side</orientation>
    </subcellularLocation>
</comment>
<dbReference type="Gene3D" id="1.10.287.110">
    <property type="entry name" value="DnaJ domain"/>
    <property type="match status" value="1"/>
</dbReference>